<evidence type="ECO:0000256" key="5">
    <source>
        <dbReference type="ARBA" id="ARBA00011137"/>
    </source>
</evidence>
<keyword evidence="10" id="KW-0442">Lipid degradation</keyword>
<dbReference type="EC" id="3.1.1.3" evidence="6"/>
<dbReference type="Proteomes" id="UP000245591">
    <property type="component" value="Unassembled WGS sequence"/>
</dbReference>
<evidence type="ECO:0000256" key="1">
    <source>
        <dbReference type="ARBA" id="ARBA00001024"/>
    </source>
</evidence>
<keyword evidence="13" id="KW-0072">Autophagy</keyword>
<feature type="transmembrane region" description="Helical" evidence="20">
    <location>
        <begin position="36"/>
        <end position="58"/>
    </location>
</feature>
<evidence type="ECO:0000313" key="22">
    <source>
        <dbReference type="EMBL" id="PWA01285.1"/>
    </source>
</evidence>
<keyword evidence="11" id="KW-0735">Signal-anchor</keyword>
<dbReference type="Gene3D" id="3.40.50.1820">
    <property type="entry name" value="alpha/beta hydrolase"/>
    <property type="match status" value="1"/>
</dbReference>
<evidence type="ECO:0000256" key="15">
    <source>
        <dbReference type="ARBA" id="ARBA00023136"/>
    </source>
</evidence>
<evidence type="ECO:0000256" key="17">
    <source>
        <dbReference type="ARBA" id="ARBA00024663"/>
    </source>
</evidence>
<evidence type="ECO:0000256" key="14">
    <source>
        <dbReference type="ARBA" id="ARBA00023098"/>
    </source>
</evidence>
<organism evidence="22 23">
    <name type="scientific">Smittium angustum</name>
    <dbReference type="NCBI Taxonomy" id="133377"/>
    <lineage>
        <taxon>Eukaryota</taxon>
        <taxon>Fungi</taxon>
        <taxon>Fungi incertae sedis</taxon>
        <taxon>Zoopagomycota</taxon>
        <taxon>Kickxellomycotina</taxon>
        <taxon>Harpellomycetes</taxon>
        <taxon>Harpellales</taxon>
        <taxon>Legeriomycetaceae</taxon>
        <taxon>Smittium</taxon>
    </lineage>
</organism>
<evidence type="ECO:0000256" key="7">
    <source>
        <dbReference type="ARBA" id="ARBA00022692"/>
    </source>
</evidence>
<feature type="region of interest" description="Disordered" evidence="19">
    <location>
        <begin position="192"/>
        <end position="221"/>
    </location>
</feature>
<evidence type="ECO:0000256" key="8">
    <source>
        <dbReference type="ARBA" id="ARBA00022753"/>
    </source>
</evidence>
<name>A0A2U1J8B4_SMIAN</name>
<comment type="subcellular location">
    <subcellularLocation>
        <location evidence="3">Endosome</location>
        <location evidence="3">Multivesicular body membrane</location>
        <topology evidence="3">Single-pass type II membrane protein</topology>
    </subcellularLocation>
    <subcellularLocation>
        <location evidence="2">Prevacuolar compartment membrane</location>
        <topology evidence="2">Single-pass type II membrane protein</topology>
    </subcellularLocation>
</comment>
<protein>
    <recommendedName>
        <fullName evidence="6">triacylglycerol lipase</fullName>
        <ecNumber evidence="6">3.1.1.3</ecNumber>
    </recommendedName>
    <alternativeName>
        <fullName evidence="18">Autophagy-related protein 15</fullName>
    </alternativeName>
</protein>
<evidence type="ECO:0000256" key="6">
    <source>
        <dbReference type="ARBA" id="ARBA00013279"/>
    </source>
</evidence>
<keyword evidence="14" id="KW-0443">Lipid metabolism</keyword>
<dbReference type="GO" id="GO:0034727">
    <property type="term" value="P:piecemeal microautophagy of the nucleus"/>
    <property type="evidence" value="ECO:0007669"/>
    <property type="project" value="TreeGrafter"/>
</dbReference>
<dbReference type="EMBL" id="MBFU01000196">
    <property type="protein sequence ID" value="PWA01285.1"/>
    <property type="molecule type" value="Genomic_DNA"/>
</dbReference>
<reference evidence="22 23" key="1">
    <citation type="journal article" date="2018" name="MBio">
        <title>Comparative Genomics Reveals the Core Gene Toolbox for the Fungus-Insect Symbiosis.</title>
        <authorList>
            <person name="Wang Y."/>
            <person name="Stata M."/>
            <person name="Wang W."/>
            <person name="Stajich J.E."/>
            <person name="White M.M."/>
            <person name="Moncalvo J.M."/>
        </authorList>
    </citation>
    <scope>NUCLEOTIDE SEQUENCE [LARGE SCALE GENOMIC DNA]</scope>
    <source>
        <strain evidence="22 23">AUS-126-30</strain>
    </source>
</reference>
<dbReference type="GO" id="GO:0034496">
    <property type="term" value="P:multivesicular body membrane disassembly"/>
    <property type="evidence" value="ECO:0007669"/>
    <property type="project" value="TreeGrafter"/>
</dbReference>
<keyword evidence="8" id="KW-0967">Endosome</keyword>
<evidence type="ECO:0000256" key="2">
    <source>
        <dbReference type="ARBA" id="ARBA00004270"/>
    </source>
</evidence>
<evidence type="ECO:0000256" key="16">
    <source>
        <dbReference type="ARBA" id="ARBA00023180"/>
    </source>
</evidence>
<keyword evidence="9" id="KW-0378">Hydrolase</keyword>
<dbReference type="GO" id="GO:0004806">
    <property type="term" value="F:triacylglycerol lipase activity"/>
    <property type="evidence" value="ECO:0007669"/>
    <property type="project" value="UniProtKB-EC"/>
</dbReference>
<dbReference type="GO" id="GO:0005775">
    <property type="term" value="C:vacuolar lumen"/>
    <property type="evidence" value="ECO:0007669"/>
    <property type="project" value="TreeGrafter"/>
</dbReference>
<dbReference type="InterPro" id="IPR050805">
    <property type="entry name" value="ATG15_Lipase"/>
</dbReference>
<evidence type="ECO:0000256" key="20">
    <source>
        <dbReference type="SAM" id="Phobius"/>
    </source>
</evidence>
<proteinExistence type="inferred from homology"/>
<evidence type="ECO:0000256" key="11">
    <source>
        <dbReference type="ARBA" id="ARBA00022968"/>
    </source>
</evidence>
<dbReference type="InterPro" id="IPR029058">
    <property type="entry name" value="AB_hydrolase_fold"/>
</dbReference>
<dbReference type="GO" id="GO:0032585">
    <property type="term" value="C:multivesicular body membrane"/>
    <property type="evidence" value="ECO:0007669"/>
    <property type="project" value="UniProtKB-SubCell"/>
</dbReference>
<keyword evidence="7 20" id="KW-0812">Transmembrane</keyword>
<evidence type="ECO:0000259" key="21">
    <source>
        <dbReference type="Pfam" id="PF01764"/>
    </source>
</evidence>
<dbReference type="InterPro" id="IPR002921">
    <property type="entry name" value="Fungal_lipase-type"/>
</dbReference>
<dbReference type="GO" id="GO:0004620">
    <property type="term" value="F:phospholipase activity"/>
    <property type="evidence" value="ECO:0007669"/>
    <property type="project" value="TreeGrafter"/>
</dbReference>
<dbReference type="CDD" id="cd00519">
    <property type="entry name" value="Lipase_3"/>
    <property type="match status" value="1"/>
</dbReference>
<dbReference type="GO" id="GO:0046461">
    <property type="term" value="P:neutral lipid catabolic process"/>
    <property type="evidence" value="ECO:0007669"/>
    <property type="project" value="TreeGrafter"/>
</dbReference>
<dbReference type="PANTHER" id="PTHR47175:SF2">
    <property type="entry name" value="LIPASE ATG15-RELATED"/>
    <property type="match status" value="1"/>
</dbReference>
<keyword evidence="15 20" id="KW-0472">Membrane</keyword>
<comment type="similarity">
    <text evidence="4">Belongs to the AB hydrolase superfamily. Lipase family.</text>
</comment>
<sequence length="640" mass="72546">MKKDYHSINNKDHIYSETSEFPLGGQTSKKITKSRFFFKVLFNLITVSATLLALITIANKYDFINTDSRQIPTSSHGSENTHSKGGLMLRELYVQELPNEDYLKEYFEKLDSKLKAQKARAEKNGVKNFNEIINSSDEFSTKKFSKIKKWSSDNPKNAKSLEIAKQSGLFTTSNTDNPFLEYNIKVLKKGSQKSPYSTKNEPKFKKIKPVFPNSSQNSFTKNRGVHRLKPSRTGRELIKNHFEFLSSKNGYSRSFWSLDKQSDLYTKFHKTSFTDKLIELFSFSSQNHRNVPERFRSNKAEQIDNTKDDILIEEPFVISEKGPGWKYKIDDGLLIPNMKDKQTILSLAKMSSNAYKPADADDWEHLDKGWKNESGIGWDSDGLRGYVFASENDDTIVISFKGTSTSVFSVGGGPTSANDKLNDNRLFSCCCARVDYSWSTVCDCYLGSNKCNYTCLQNSLESDDLYFYVASKVIMDVSNRYPNAFIILTGHSLGGSIATLLGQTFGLPAVGFETPGDLLPARRLHSPMPPNMDFNSVPIWHVGHNTDPIFMGACTGASSSCYYAGYAMESKCHIGRTGVFDTMSHLNWRPDVRHHRIKDVIDYVLESWETDKVNASIPEFIYDADCEECGLWEFEEDSPE</sequence>
<evidence type="ECO:0000256" key="4">
    <source>
        <dbReference type="ARBA" id="ARBA00010701"/>
    </source>
</evidence>
<gene>
    <name evidence="22" type="ORF">BB558_002619</name>
</gene>
<comment type="catalytic activity">
    <reaction evidence="1">
        <text>a triacylglycerol + H2O = a diacylglycerol + a fatty acid + H(+)</text>
        <dbReference type="Rhea" id="RHEA:12044"/>
        <dbReference type="ChEBI" id="CHEBI:15377"/>
        <dbReference type="ChEBI" id="CHEBI:15378"/>
        <dbReference type="ChEBI" id="CHEBI:17855"/>
        <dbReference type="ChEBI" id="CHEBI:18035"/>
        <dbReference type="ChEBI" id="CHEBI:28868"/>
        <dbReference type="EC" id="3.1.1.3"/>
    </reaction>
</comment>
<feature type="compositionally biased region" description="Polar residues" evidence="19">
    <location>
        <begin position="212"/>
        <end position="221"/>
    </location>
</feature>
<evidence type="ECO:0000256" key="9">
    <source>
        <dbReference type="ARBA" id="ARBA00022801"/>
    </source>
</evidence>
<comment type="function">
    <text evidence="17">Lipase which is essential for lysis of subvacuolar cytoplasm to vacuole targeted bodies and intravacuolar autophagic bodies. Involved in the lysis of intravacuolar multivesicular body (MVB) vesicles. The intravacuolar membrane disintegration by ATG15 is critical to life span extension.</text>
</comment>
<dbReference type="PANTHER" id="PTHR47175">
    <property type="entry name" value="LIPASE ATG15-RELATED"/>
    <property type="match status" value="1"/>
</dbReference>
<comment type="caution">
    <text evidence="22">The sequence shown here is derived from an EMBL/GenBank/DDBJ whole genome shotgun (WGS) entry which is preliminary data.</text>
</comment>
<evidence type="ECO:0000256" key="12">
    <source>
        <dbReference type="ARBA" id="ARBA00022989"/>
    </source>
</evidence>
<accession>A0A2U1J8B4</accession>
<keyword evidence="12 20" id="KW-1133">Transmembrane helix</keyword>
<dbReference type="Pfam" id="PF01764">
    <property type="entry name" value="Lipase_3"/>
    <property type="match status" value="1"/>
</dbReference>
<evidence type="ECO:0000256" key="19">
    <source>
        <dbReference type="SAM" id="MobiDB-lite"/>
    </source>
</evidence>
<evidence type="ECO:0000256" key="13">
    <source>
        <dbReference type="ARBA" id="ARBA00023006"/>
    </source>
</evidence>
<evidence type="ECO:0000313" key="23">
    <source>
        <dbReference type="Proteomes" id="UP000245591"/>
    </source>
</evidence>
<dbReference type="AlphaFoldDB" id="A0A2U1J8B4"/>
<evidence type="ECO:0000256" key="18">
    <source>
        <dbReference type="ARBA" id="ARBA00029828"/>
    </source>
</evidence>
<comment type="subunit">
    <text evidence="5">Binds to both phosphatidylinositol (PI) and phosphatidylinositol 3,5-bisphosphate (PIP2).</text>
</comment>
<evidence type="ECO:0000256" key="10">
    <source>
        <dbReference type="ARBA" id="ARBA00022963"/>
    </source>
</evidence>
<feature type="domain" description="Fungal lipase-type" evidence="21">
    <location>
        <begin position="472"/>
        <end position="502"/>
    </location>
</feature>
<evidence type="ECO:0000256" key="3">
    <source>
        <dbReference type="ARBA" id="ARBA00004343"/>
    </source>
</evidence>
<dbReference type="GO" id="GO:0006660">
    <property type="term" value="P:phosphatidylserine catabolic process"/>
    <property type="evidence" value="ECO:0007669"/>
    <property type="project" value="TreeGrafter"/>
</dbReference>
<keyword evidence="16" id="KW-0325">Glycoprotein</keyword>
<dbReference type="SUPFAM" id="SSF53474">
    <property type="entry name" value="alpha/beta-Hydrolases"/>
    <property type="match status" value="1"/>
</dbReference>
<keyword evidence="23" id="KW-1185">Reference proteome</keyword>